<evidence type="ECO:0000313" key="3">
    <source>
        <dbReference type="EMBL" id="GAA3050473.1"/>
    </source>
</evidence>
<evidence type="ECO:0000259" key="2">
    <source>
        <dbReference type="Pfam" id="PF04296"/>
    </source>
</evidence>
<dbReference type="InterPro" id="IPR035931">
    <property type="entry name" value="YlxR-like_sf"/>
</dbReference>
<gene>
    <name evidence="3" type="ORF">GCM10010529_00690</name>
</gene>
<dbReference type="Pfam" id="PF04296">
    <property type="entry name" value="YlxR"/>
    <property type="match status" value="1"/>
</dbReference>
<protein>
    <recommendedName>
        <fullName evidence="2">YlxR domain-containing protein</fullName>
    </recommendedName>
</protein>
<dbReference type="PANTHER" id="PTHR34215:SF1">
    <property type="entry name" value="YLXR DOMAIN-CONTAINING PROTEIN"/>
    <property type="match status" value="1"/>
</dbReference>
<evidence type="ECO:0000313" key="4">
    <source>
        <dbReference type="Proteomes" id="UP001500236"/>
    </source>
</evidence>
<dbReference type="Gene3D" id="3.30.1230.10">
    <property type="entry name" value="YlxR-like"/>
    <property type="match status" value="1"/>
</dbReference>
<proteinExistence type="predicted"/>
<keyword evidence="4" id="KW-1185">Reference proteome</keyword>
<feature type="region of interest" description="Disordered" evidence="1">
    <location>
        <begin position="27"/>
        <end position="47"/>
    </location>
</feature>
<dbReference type="InterPro" id="IPR037465">
    <property type="entry name" value="YlxR"/>
</dbReference>
<accession>A0ABP6LMI9</accession>
<comment type="caution">
    <text evidence="3">The sequence shown here is derived from an EMBL/GenBank/DDBJ whole genome shotgun (WGS) entry which is preliminary data.</text>
</comment>
<sequence length="108" mass="12044">MVPVRTCVGCRRRVEQGDVVRLALAPEAAEPDVDRSPGRRREASQPGRVVVDAAGRMPGRGAWIHPEQECFDTAVRRKAFSRAFRRPVSVESLSFDDVEAAARSRRRS</sequence>
<dbReference type="Proteomes" id="UP001500236">
    <property type="component" value="Unassembled WGS sequence"/>
</dbReference>
<dbReference type="InterPro" id="IPR007393">
    <property type="entry name" value="YlxR_dom"/>
</dbReference>
<dbReference type="EMBL" id="BAAAVT010000001">
    <property type="protein sequence ID" value="GAA3050473.1"/>
    <property type="molecule type" value="Genomic_DNA"/>
</dbReference>
<dbReference type="PANTHER" id="PTHR34215">
    <property type="entry name" value="BLL0784 PROTEIN"/>
    <property type="match status" value="1"/>
</dbReference>
<feature type="domain" description="YlxR" evidence="2">
    <location>
        <begin position="46"/>
        <end position="91"/>
    </location>
</feature>
<evidence type="ECO:0000256" key="1">
    <source>
        <dbReference type="SAM" id="MobiDB-lite"/>
    </source>
</evidence>
<name>A0ABP6LMI9_9MICC</name>
<dbReference type="SUPFAM" id="SSF64376">
    <property type="entry name" value="YlxR-like"/>
    <property type="match status" value="1"/>
</dbReference>
<reference evidence="4" key="1">
    <citation type="journal article" date="2019" name="Int. J. Syst. Evol. Microbiol.">
        <title>The Global Catalogue of Microorganisms (GCM) 10K type strain sequencing project: providing services to taxonomists for standard genome sequencing and annotation.</title>
        <authorList>
            <consortium name="The Broad Institute Genomics Platform"/>
            <consortium name="The Broad Institute Genome Sequencing Center for Infectious Disease"/>
            <person name="Wu L."/>
            <person name="Ma J."/>
        </authorList>
    </citation>
    <scope>NUCLEOTIDE SEQUENCE [LARGE SCALE GENOMIC DNA]</scope>
    <source>
        <strain evidence="4">JCM 14309</strain>
    </source>
</reference>
<organism evidence="3 4">
    <name type="scientific">Nesterenkonia aethiopica</name>
    <dbReference type="NCBI Taxonomy" id="269144"/>
    <lineage>
        <taxon>Bacteria</taxon>
        <taxon>Bacillati</taxon>
        <taxon>Actinomycetota</taxon>
        <taxon>Actinomycetes</taxon>
        <taxon>Micrococcales</taxon>
        <taxon>Micrococcaceae</taxon>
        <taxon>Nesterenkonia</taxon>
    </lineage>
</organism>
<feature type="compositionally biased region" description="Basic and acidic residues" evidence="1">
    <location>
        <begin position="32"/>
        <end position="43"/>
    </location>
</feature>